<dbReference type="InterPro" id="IPR036388">
    <property type="entry name" value="WH-like_DNA-bd_sf"/>
</dbReference>
<dbReference type="InterPro" id="IPR043135">
    <property type="entry name" value="Fur_C"/>
</dbReference>
<feature type="binding site" evidence="8">
    <location>
        <position position="110"/>
    </location>
    <ligand>
        <name>Fe cation</name>
        <dbReference type="ChEBI" id="CHEBI:24875"/>
    </ligand>
</feature>
<keyword evidence="8" id="KW-0408">Iron</keyword>
<evidence type="ECO:0000256" key="6">
    <source>
        <dbReference type="ARBA" id="ARBA00023163"/>
    </source>
</evidence>
<reference evidence="9" key="1">
    <citation type="submission" date="2012-09" db="EMBL/GenBank/DDBJ databases">
        <title>Metagenomic Characterization of a Microbial Community in Wastewater Detects High Levels of Antibiotic Resistance.</title>
        <authorList>
            <person name="Abrams M."/>
            <person name="Caldwell A."/>
            <person name="Vandaei E."/>
            <person name="Lee W."/>
            <person name="Perrott J."/>
            <person name="Khan S.Y."/>
            <person name="Ta J."/>
            <person name="Romero D."/>
            <person name="Nguyen V."/>
            <person name="Pourmand N."/>
            <person name="Ouverney C.C."/>
        </authorList>
    </citation>
    <scope>NUCLEOTIDE SEQUENCE</scope>
</reference>
<dbReference type="InterPro" id="IPR036390">
    <property type="entry name" value="WH_DNA-bd_sf"/>
</dbReference>
<comment type="cofactor">
    <cofactor evidence="7">
        <name>Zn(2+)</name>
        <dbReference type="ChEBI" id="CHEBI:29105"/>
    </cofactor>
    <text evidence="7">Binds 1 zinc ion per subunit.</text>
</comment>
<dbReference type="Pfam" id="PF01475">
    <property type="entry name" value="FUR"/>
    <property type="match status" value="1"/>
</dbReference>
<feature type="binding site" evidence="7">
    <location>
        <position position="81"/>
    </location>
    <ligand>
        <name>Zn(2+)</name>
        <dbReference type="ChEBI" id="CHEBI:29105"/>
    </ligand>
</feature>
<dbReference type="GO" id="GO:0003700">
    <property type="term" value="F:DNA-binding transcription factor activity"/>
    <property type="evidence" value="ECO:0007669"/>
    <property type="project" value="InterPro"/>
</dbReference>
<dbReference type="InterPro" id="IPR002481">
    <property type="entry name" value="FUR"/>
</dbReference>
<dbReference type="EMBL" id="JX649903">
    <property type="protein sequence ID" value="AGC72483.1"/>
    <property type="molecule type" value="Genomic_DNA"/>
</dbReference>
<dbReference type="SUPFAM" id="SSF46785">
    <property type="entry name" value="Winged helix' DNA-binding domain"/>
    <property type="match status" value="1"/>
</dbReference>
<dbReference type="GO" id="GO:0045892">
    <property type="term" value="P:negative regulation of DNA-templated transcription"/>
    <property type="evidence" value="ECO:0007669"/>
    <property type="project" value="TreeGrafter"/>
</dbReference>
<sequence>MTRNTQQRAAIRRAFELADRPLSPAEALEVAQSIVPGLGIATIYRNVKALVGERWLSEVPLPGAPSRYEVAGKHHHHHFRCRVCDRVFDVDACPPDLSALTPRGFRLESHDITLFGRCAACARG</sequence>
<keyword evidence="2" id="KW-0678">Repressor</keyword>
<proteinExistence type="inferred from homology"/>
<accession>L7VZH0</accession>
<dbReference type="CDD" id="cd07153">
    <property type="entry name" value="Fur_like"/>
    <property type="match status" value="1"/>
</dbReference>
<keyword evidence="6" id="KW-0804">Transcription</keyword>
<keyword evidence="7" id="KW-0479">Metal-binding</keyword>
<feature type="binding site" evidence="7">
    <location>
        <position position="84"/>
    </location>
    <ligand>
        <name>Zn(2+)</name>
        <dbReference type="ChEBI" id="CHEBI:29105"/>
    </ligand>
</feature>
<dbReference type="Gene3D" id="3.30.1490.190">
    <property type="match status" value="1"/>
</dbReference>
<feature type="binding site" evidence="7">
    <location>
        <position position="121"/>
    </location>
    <ligand>
        <name>Zn(2+)</name>
        <dbReference type="ChEBI" id="CHEBI:29105"/>
    </ligand>
</feature>
<protein>
    <submittedName>
        <fullName evidence="9">Peroxide stress regulator</fullName>
    </submittedName>
</protein>
<keyword evidence="4" id="KW-0805">Transcription regulation</keyword>
<dbReference type="PANTHER" id="PTHR33202:SF22">
    <property type="entry name" value="HYDROGEN PEROXIDE SENSITIVE REPRESSOR"/>
    <property type="match status" value="1"/>
</dbReference>
<comment type="similarity">
    <text evidence="1">Belongs to the Fur family.</text>
</comment>
<dbReference type="Gene3D" id="1.10.10.10">
    <property type="entry name" value="Winged helix-like DNA-binding domain superfamily/Winged helix DNA-binding domain"/>
    <property type="match status" value="1"/>
</dbReference>
<feature type="binding site" evidence="8">
    <location>
        <position position="75"/>
    </location>
    <ligand>
        <name>Fe cation</name>
        <dbReference type="ChEBI" id="CHEBI:24875"/>
    </ligand>
</feature>
<comment type="cofactor">
    <cofactor evidence="8">
        <name>Mn(2+)</name>
        <dbReference type="ChEBI" id="CHEBI:29035"/>
    </cofactor>
    <cofactor evidence="8">
        <name>Fe(2+)</name>
        <dbReference type="ChEBI" id="CHEBI:29033"/>
    </cofactor>
    <text evidence="8">Binds 1 Mn(2+) or Fe(2+) ion per subunit.</text>
</comment>
<evidence type="ECO:0000256" key="7">
    <source>
        <dbReference type="PIRSR" id="PIRSR602481-1"/>
    </source>
</evidence>
<evidence type="ECO:0000256" key="8">
    <source>
        <dbReference type="PIRSR" id="PIRSR602481-2"/>
    </source>
</evidence>
<evidence type="ECO:0000256" key="4">
    <source>
        <dbReference type="ARBA" id="ARBA00023015"/>
    </source>
</evidence>
<organism evidence="9">
    <name type="scientific">uncultured bacterium A1Q1_fos_499</name>
    <dbReference type="NCBI Taxonomy" id="1256578"/>
    <lineage>
        <taxon>Bacteria</taxon>
        <taxon>environmental samples</taxon>
    </lineage>
</organism>
<evidence type="ECO:0000256" key="3">
    <source>
        <dbReference type="ARBA" id="ARBA00022833"/>
    </source>
</evidence>
<dbReference type="AlphaFoldDB" id="L7VZH0"/>
<evidence type="ECO:0000256" key="5">
    <source>
        <dbReference type="ARBA" id="ARBA00023125"/>
    </source>
</evidence>
<dbReference type="GO" id="GO:1900376">
    <property type="term" value="P:regulation of secondary metabolite biosynthetic process"/>
    <property type="evidence" value="ECO:0007669"/>
    <property type="project" value="TreeGrafter"/>
</dbReference>
<dbReference type="GO" id="GO:0000976">
    <property type="term" value="F:transcription cis-regulatory region binding"/>
    <property type="evidence" value="ECO:0007669"/>
    <property type="project" value="TreeGrafter"/>
</dbReference>
<dbReference type="GO" id="GO:0008270">
    <property type="term" value="F:zinc ion binding"/>
    <property type="evidence" value="ECO:0007669"/>
    <property type="project" value="TreeGrafter"/>
</dbReference>
<name>L7VZH0_9BACT</name>
<feature type="binding site" evidence="7">
    <location>
        <position position="118"/>
    </location>
    <ligand>
        <name>Zn(2+)</name>
        <dbReference type="ChEBI" id="CHEBI:29105"/>
    </ligand>
</feature>
<evidence type="ECO:0000256" key="2">
    <source>
        <dbReference type="ARBA" id="ARBA00022491"/>
    </source>
</evidence>
<keyword evidence="5" id="KW-0238">DNA-binding</keyword>
<keyword evidence="3 7" id="KW-0862">Zinc</keyword>
<evidence type="ECO:0000313" key="9">
    <source>
        <dbReference type="EMBL" id="AGC72483.1"/>
    </source>
</evidence>
<evidence type="ECO:0000256" key="1">
    <source>
        <dbReference type="ARBA" id="ARBA00007957"/>
    </source>
</evidence>
<dbReference type="PANTHER" id="PTHR33202">
    <property type="entry name" value="ZINC UPTAKE REGULATION PROTEIN"/>
    <property type="match status" value="1"/>
</dbReference>